<evidence type="ECO:0000259" key="6">
    <source>
        <dbReference type="PROSITE" id="PS51007"/>
    </source>
</evidence>
<keyword evidence="5" id="KW-0812">Transmembrane</keyword>
<gene>
    <name evidence="7" type="ORF">ASB62_06185</name>
</gene>
<dbReference type="GO" id="GO:0046872">
    <property type="term" value="F:metal ion binding"/>
    <property type="evidence" value="ECO:0007669"/>
    <property type="project" value="UniProtKB-KW"/>
</dbReference>
<accession>A0A101JI72</accession>
<keyword evidence="1 4" id="KW-0349">Heme</keyword>
<comment type="caution">
    <text evidence="7">The sequence shown here is derived from an EMBL/GenBank/DDBJ whole genome shotgun (WGS) entry which is preliminary data.</text>
</comment>
<evidence type="ECO:0000256" key="1">
    <source>
        <dbReference type="ARBA" id="ARBA00022617"/>
    </source>
</evidence>
<dbReference type="PANTHER" id="PTHR33751:SF1">
    <property type="entry name" value="CBB3-TYPE CYTOCHROME C OXIDASE SUBUNIT FIXP"/>
    <property type="match status" value="1"/>
</dbReference>
<evidence type="ECO:0000256" key="2">
    <source>
        <dbReference type="ARBA" id="ARBA00022723"/>
    </source>
</evidence>
<evidence type="ECO:0000313" key="8">
    <source>
        <dbReference type="Proteomes" id="UP000053937"/>
    </source>
</evidence>
<dbReference type="OrthoDB" id="9811281at2"/>
<reference evidence="7 8" key="1">
    <citation type="submission" date="2015-10" db="EMBL/GenBank/DDBJ databases">
        <title>Draft Genome Sequence of Chlorobium limicola strain Frasassi Growing under Artificial Lighting in the Frasassi Cave System.</title>
        <authorList>
            <person name="Mansor M."/>
            <person name="Macalady J."/>
        </authorList>
    </citation>
    <scope>NUCLEOTIDE SEQUENCE [LARGE SCALE GENOMIC DNA]</scope>
    <source>
        <strain evidence="7 8">Frasassi</strain>
    </source>
</reference>
<protein>
    <submittedName>
        <fullName evidence="7">Cytochrome C</fullName>
    </submittedName>
</protein>
<dbReference type="Pfam" id="PF13442">
    <property type="entry name" value="Cytochrome_CBB3"/>
    <property type="match status" value="1"/>
</dbReference>
<keyword evidence="8" id="KW-1185">Reference proteome</keyword>
<keyword evidence="2 4" id="KW-0479">Metal-binding</keyword>
<keyword evidence="5" id="KW-1133">Transmembrane helix</keyword>
<sequence length="153" mass="16639">MHDTGEPGEGHNSIPKGWLLFFFGVIIFLVWYIVSYTPAISGWSFYKGFEEEMVKAVPAETRSPGAPDKFIGQPAAIAEGKTIYAESCAACHNADATGGIGPNLTVTLKYGSTARDIYESVANGRPNGMPPFMQQLGKERIYKLAAFLESVKK</sequence>
<dbReference type="InterPro" id="IPR009056">
    <property type="entry name" value="Cyt_c-like_dom"/>
</dbReference>
<evidence type="ECO:0000256" key="3">
    <source>
        <dbReference type="ARBA" id="ARBA00023004"/>
    </source>
</evidence>
<dbReference type="Pfam" id="PF14715">
    <property type="entry name" value="FixP_N"/>
    <property type="match status" value="1"/>
</dbReference>
<dbReference type="GO" id="GO:0020037">
    <property type="term" value="F:heme binding"/>
    <property type="evidence" value="ECO:0007669"/>
    <property type="project" value="InterPro"/>
</dbReference>
<organism evidence="7 8">
    <name type="scientific">Chlorobium limicola</name>
    <dbReference type="NCBI Taxonomy" id="1092"/>
    <lineage>
        <taxon>Bacteria</taxon>
        <taxon>Pseudomonadati</taxon>
        <taxon>Chlorobiota</taxon>
        <taxon>Chlorobiia</taxon>
        <taxon>Chlorobiales</taxon>
        <taxon>Chlorobiaceae</taxon>
        <taxon>Chlorobium/Pelodictyon group</taxon>
        <taxon>Chlorobium</taxon>
    </lineage>
</organism>
<dbReference type="InterPro" id="IPR032858">
    <property type="entry name" value="CcoP_N"/>
</dbReference>
<keyword evidence="3 4" id="KW-0408">Iron</keyword>
<dbReference type="Proteomes" id="UP000053937">
    <property type="component" value="Unassembled WGS sequence"/>
</dbReference>
<evidence type="ECO:0000313" key="7">
    <source>
        <dbReference type="EMBL" id="KUL27254.1"/>
    </source>
</evidence>
<feature type="domain" description="Cytochrome c" evidence="6">
    <location>
        <begin position="75"/>
        <end position="152"/>
    </location>
</feature>
<evidence type="ECO:0000256" key="5">
    <source>
        <dbReference type="SAM" id="Phobius"/>
    </source>
</evidence>
<dbReference type="EMBL" id="LMBR01000148">
    <property type="protein sequence ID" value="KUL27254.1"/>
    <property type="molecule type" value="Genomic_DNA"/>
</dbReference>
<dbReference type="InterPro" id="IPR036909">
    <property type="entry name" value="Cyt_c-like_dom_sf"/>
</dbReference>
<evidence type="ECO:0000256" key="4">
    <source>
        <dbReference type="PROSITE-ProRule" id="PRU00433"/>
    </source>
</evidence>
<dbReference type="Gene3D" id="1.10.760.10">
    <property type="entry name" value="Cytochrome c-like domain"/>
    <property type="match status" value="1"/>
</dbReference>
<name>A0A101JI72_CHLLI</name>
<dbReference type="PANTHER" id="PTHR33751">
    <property type="entry name" value="CBB3-TYPE CYTOCHROME C OXIDASE SUBUNIT FIXP"/>
    <property type="match status" value="1"/>
</dbReference>
<dbReference type="PROSITE" id="PS51007">
    <property type="entry name" value="CYTC"/>
    <property type="match status" value="1"/>
</dbReference>
<proteinExistence type="predicted"/>
<keyword evidence="5" id="KW-0472">Membrane</keyword>
<dbReference type="InterPro" id="IPR050597">
    <property type="entry name" value="Cytochrome_c_Oxidase_Subunit"/>
</dbReference>
<dbReference type="SUPFAM" id="SSF46626">
    <property type="entry name" value="Cytochrome c"/>
    <property type="match status" value="1"/>
</dbReference>
<dbReference type="GO" id="GO:0009055">
    <property type="term" value="F:electron transfer activity"/>
    <property type="evidence" value="ECO:0007669"/>
    <property type="project" value="InterPro"/>
</dbReference>
<dbReference type="AlphaFoldDB" id="A0A101JI72"/>
<dbReference type="RefSeq" id="WP_059139088.1">
    <property type="nucleotide sequence ID" value="NZ_LMBR01000148.1"/>
</dbReference>
<feature type="transmembrane region" description="Helical" evidence="5">
    <location>
        <begin position="20"/>
        <end position="46"/>
    </location>
</feature>